<dbReference type="InterPro" id="IPR024983">
    <property type="entry name" value="CHAT_dom"/>
</dbReference>
<evidence type="ECO:0000259" key="1">
    <source>
        <dbReference type="Pfam" id="PF12770"/>
    </source>
</evidence>
<dbReference type="Proteomes" id="UP000638560">
    <property type="component" value="Unassembled WGS sequence"/>
</dbReference>
<feature type="domain" description="CHAT" evidence="1">
    <location>
        <begin position="968"/>
        <end position="1245"/>
    </location>
</feature>
<sequence>MFSSALHRMTAVLDRYERTGDPDDLLGVDLSDEESGLAVAFGGQGSGRTTAQALAKLHWHRYLLLPGLAGLRERRTAVDLYRRLFRDDPDAVPESLRDECRDAGVAESDELSAVLLSWRQADRIAELWQRHHVGDGNALGMLVTLYREWLPDTVRQRRWPGVLLQASLLTDLADVLFALAAKARGTNRYNETLKTASKALAATTARDPHQLSRLTHRGRLFELYFDKGAGPKALELAVRDYRQAAQLGWQRRPTDLHCASRLGSALLRLHGTPTNASVEILLEAVAALRDAYICTDPDDPELPARLQRLDEAATLLVGTVGPDPVRTILAPVREPRTLDRLFRRNEKLAYRVRFSTSPRVRAERLNAALLLFAAVPGFHPARPLALLALSKAKLDQWQQDGDLHGAIQAVIWAQSALHVSEPEHPLRREMLNLLADAGGNVGLHRRSEEMLDVAVDAARTALELADNHPDDRLRQLGVLAEAYAQRGRLTGDPDALAEAVRHQREAVERTPAGHPAYPPRLMHLASLLLHHDVLVPDDALLAEAVQANRHALAALRRRDARRIGFTYNLAASLSRYAVRHGNLDELLAAERIFQDAFALLPSGHPDQPRIRSAIAEVRYERYQLGGDVDVLSGAVAMARQALDETSPDQHWWPIRAALLGRAAAKLAGVGGPGAESARAVARATYVALAASPVADTHTRIDAERQQAVLADGATDPAARLAALERAVQWMPAIVSRSASGPRRLDAIARVGGLASEAAAAAVAAQDLDAAVELLERGRGLLFNEALGIRAGWEELRLVDPPLATELDRVDRELSEADADMHVAALVVEIKLISESGDTEAKKTLEFDPRTGRPRQTRELATERNRLVEQIRALPGFADLLRPPSLPVLRERLRGLPIVVVNVHGDGGDALLIPAEPGRPVELLRLPDLREAAVQQQVTRLYSAVLDATDPAVSFDRRVCAQEDLLGVLAWLWDVATGPVLDRIAPPDEPVPHIWWCPVGTLARLPLHAAGHHREPGSRCTVLDRAVSSYTPTLTALAHAVAERPGRSTAATAAIVGVPDNGLLSALSEVGVEVEQVARLIPGSAVLSGTEVTPDAVEHMLRMHPIAHFACHGEADAGANAALVGGLHLGDATLSPQMVRSYRLDRPELAFLSACSTAETHPTFTDEPLHLASAFQLAGFRGVIGTMWRTTDSARITESFYSALTSGGTEPPNTGTAAQALTDTVRAIRDEFRATPTRWAGYVHVGLNKPLPPASQST</sequence>
<dbReference type="EMBL" id="JADPUN010000035">
    <property type="protein sequence ID" value="MBF9127665.1"/>
    <property type="molecule type" value="Genomic_DNA"/>
</dbReference>
<organism evidence="2 3">
    <name type="scientific">Plantactinospora alkalitolerans</name>
    <dbReference type="NCBI Taxonomy" id="2789879"/>
    <lineage>
        <taxon>Bacteria</taxon>
        <taxon>Bacillati</taxon>
        <taxon>Actinomycetota</taxon>
        <taxon>Actinomycetes</taxon>
        <taxon>Micromonosporales</taxon>
        <taxon>Micromonosporaceae</taxon>
        <taxon>Plantactinospora</taxon>
    </lineage>
</organism>
<protein>
    <submittedName>
        <fullName evidence="2">CHAT domain-containing protein</fullName>
    </submittedName>
</protein>
<dbReference type="Pfam" id="PF12770">
    <property type="entry name" value="CHAT"/>
    <property type="match status" value="1"/>
</dbReference>
<dbReference type="RefSeq" id="WP_196199344.1">
    <property type="nucleotide sequence ID" value="NZ_JADPUN010000035.1"/>
</dbReference>
<accession>A0ABS0GNA2</accession>
<comment type="caution">
    <text evidence="2">The sequence shown here is derived from an EMBL/GenBank/DDBJ whole genome shotgun (WGS) entry which is preliminary data.</text>
</comment>
<gene>
    <name evidence="2" type="ORF">I0C86_01435</name>
</gene>
<proteinExistence type="predicted"/>
<reference evidence="2 3" key="1">
    <citation type="submission" date="2020-11" db="EMBL/GenBank/DDBJ databases">
        <title>A novel isolate from a Black sea contaminated sediment with potential to produce alkanes: Plantactinospora alkalitolerans sp. nov.</title>
        <authorList>
            <person name="Carro L."/>
            <person name="Veyisoglu A."/>
            <person name="Guven K."/>
            <person name="Schumann P."/>
            <person name="Klenk H.-P."/>
            <person name="Sahin N."/>
        </authorList>
    </citation>
    <scope>NUCLEOTIDE SEQUENCE [LARGE SCALE GENOMIC DNA]</scope>
    <source>
        <strain evidence="2 3">S1510</strain>
    </source>
</reference>
<keyword evidence="3" id="KW-1185">Reference proteome</keyword>
<dbReference type="Gene3D" id="1.25.40.10">
    <property type="entry name" value="Tetratricopeptide repeat domain"/>
    <property type="match status" value="1"/>
</dbReference>
<evidence type="ECO:0000313" key="3">
    <source>
        <dbReference type="Proteomes" id="UP000638560"/>
    </source>
</evidence>
<evidence type="ECO:0000313" key="2">
    <source>
        <dbReference type="EMBL" id="MBF9127665.1"/>
    </source>
</evidence>
<dbReference type="InterPro" id="IPR011990">
    <property type="entry name" value="TPR-like_helical_dom_sf"/>
</dbReference>
<name>A0ABS0GNA2_9ACTN</name>